<dbReference type="InterPro" id="IPR043130">
    <property type="entry name" value="CDP-OH_PTrfase_TM_dom"/>
</dbReference>
<feature type="transmembrane region" description="Helical" evidence="12">
    <location>
        <begin position="12"/>
        <end position="33"/>
    </location>
</feature>
<accession>A0A1C9W5I7</accession>
<evidence type="ECO:0000256" key="3">
    <source>
        <dbReference type="ARBA" id="ARBA00022516"/>
    </source>
</evidence>
<evidence type="ECO:0000313" key="14">
    <source>
        <dbReference type="Proteomes" id="UP000095672"/>
    </source>
</evidence>
<keyword evidence="7" id="KW-0443">Lipid metabolism</keyword>
<keyword evidence="14" id="KW-1185">Reference proteome</keyword>
<dbReference type="KEGG" id="micc:AUP74_00920"/>
<evidence type="ECO:0000256" key="4">
    <source>
        <dbReference type="ARBA" id="ARBA00022679"/>
    </source>
</evidence>
<dbReference type="PROSITE" id="PS00379">
    <property type="entry name" value="CDP_ALCOHOL_P_TRANSF"/>
    <property type="match status" value="1"/>
</dbReference>
<feature type="transmembrane region" description="Helical" evidence="12">
    <location>
        <begin position="129"/>
        <end position="152"/>
    </location>
</feature>
<keyword evidence="5 12" id="KW-0812">Transmembrane</keyword>
<dbReference type="RefSeq" id="WP_069946530.1">
    <property type="nucleotide sequence ID" value="NZ_CP014143.1"/>
</dbReference>
<keyword evidence="10" id="KW-1208">Phospholipid metabolism</keyword>
<comment type="subcellular location">
    <subcellularLocation>
        <location evidence="1">Membrane</location>
        <topology evidence="1">Multi-pass membrane protein</topology>
    </subcellularLocation>
</comment>
<evidence type="ECO:0000256" key="1">
    <source>
        <dbReference type="ARBA" id="ARBA00004141"/>
    </source>
</evidence>
<protein>
    <submittedName>
        <fullName evidence="13">CDP-diacylglycerol--glycerol-3-phosphate 3-phosphatidyltransferase</fullName>
        <ecNumber evidence="13">2.7.8.5</ecNumber>
    </submittedName>
</protein>
<evidence type="ECO:0000256" key="11">
    <source>
        <dbReference type="RuleBase" id="RU003750"/>
    </source>
</evidence>
<sequence length="203" mass="22867">MTEEQAPTIWRHLPNVLSTLRILLIPVIIWLSLAEQAEAALVAFIIGALTDFFDGRLARRFHWHSHVGALLDPVADKLFVLCLMPLVWHLSSVLTLFVWLVVIRYALQLSVFPVLMGWLKRPFKVAPKLIPKVATAVAFLVLGLGFAQQVALEWTPHYAPSGNFFGQSIMAMSALGCLLETWVLVTFVPRYFQIIVGTRDTFE</sequence>
<keyword evidence="6 12" id="KW-1133">Transmembrane helix</keyword>
<evidence type="ECO:0000256" key="2">
    <source>
        <dbReference type="ARBA" id="ARBA00010441"/>
    </source>
</evidence>
<dbReference type="STRING" id="1769779.AUP74_00920"/>
<dbReference type="EMBL" id="CP014143">
    <property type="protein sequence ID" value="AOS96387.1"/>
    <property type="molecule type" value="Genomic_DNA"/>
</dbReference>
<evidence type="ECO:0000256" key="9">
    <source>
        <dbReference type="ARBA" id="ARBA00023209"/>
    </source>
</evidence>
<dbReference type="GO" id="GO:0046474">
    <property type="term" value="P:glycerophospholipid biosynthetic process"/>
    <property type="evidence" value="ECO:0007669"/>
    <property type="project" value="TreeGrafter"/>
</dbReference>
<reference evidence="14" key="1">
    <citation type="submission" date="2016-01" db="EMBL/GenBank/DDBJ databases">
        <title>Complete genome sequence of Microbulbifer sp. CCB-MM1, a halophile isolated from Matang Mangrove Forest, Perak.</title>
        <authorList>
            <person name="Moh T.H."/>
            <person name="Dinesh B."/>
            <person name="Lau N.-S."/>
            <person name="Go F."/>
            <person name="Alexander Chong S.-C."/>
        </authorList>
    </citation>
    <scope>NUCLEOTIDE SEQUENCE [LARGE SCALE GENOMIC DNA]</scope>
    <source>
        <strain evidence="14">CCB-MM1</strain>
    </source>
</reference>
<evidence type="ECO:0000256" key="12">
    <source>
        <dbReference type="SAM" id="Phobius"/>
    </source>
</evidence>
<dbReference type="PANTHER" id="PTHR14269:SF11">
    <property type="entry name" value="CDP-DIACYLGLYCEROL--GLYCEROL-3-PHOSPHATE 3-PHOSPHATIDYLTRANSFERASE"/>
    <property type="match status" value="1"/>
</dbReference>
<evidence type="ECO:0000256" key="6">
    <source>
        <dbReference type="ARBA" id="ARBA00022989"/>
    </source>
</evidence>
<comment type="similarity">
    <text evidence="2 11">Belongs to the CDP-alcohol phosphatidyltransferase class-I family.</text>
</comment>
<dbReference type="PANTHER" id="PTHR14269">
    <property type="entry name" value="CDP-DIACYLGLYCEROL--GLYCEROL-3-PHOSPHATE 3-PHOSPHATIDYLTRANSFERASE-RELATED"/>
    <property type="match status" value="1"/>
</dbReference>
<evidence type="ECO:0000256" key="10">
    <source>
        <dbReference type="ARBA" id="ARBA00023264"/>
    </source>
</evidence>
<feature type="transmembrane region" description="Helical" evidence="12">
    <location>
        <begin position="96"/>
        <end position="117"/>
    </location>
</feature>
<gene>
    <name evidence="13" type="primary">pgsA_1</name>
    <name evidence="13" type="ORF">AUP74_00920</name>
</gene>
<dbReference type="OrthoDB" id="9796672at2"/>
<evidence type="ECO:0000313" key="13">
    <source>
        <dbReference type="EMBL" id="AOS96387.1"/>
    </source>
</evidence>
<dbReference type="EC" id="2.7.8.5" evidence="13"/>
<dbReference type="InterPro" id="IPR048254">
    <property type="entry name" value="CDP_ALCOHOL_P_TRANSF_CS"/>
</dbReference>
<keyword evidence="8 12" id="KW-0472">Membrane</keyword>
<keyword evidence="4 11" id="KW-0808">Transferase</keyword>
<proteinExistence type="inferred from homology"/>
<feature type="transmembrane region" description="Helical" evidence="12">
    <location>
        <begin position="164"/>
        <end position="185"/>
    </location>
</feature>
<keyword evidence="3" id="KW-0444">Lipid biosynthesis</keyword>
<dbReference type="AlphaFoldDB" id="A0A1C9W5I7"/>
<evidence type="ECO:0000256" key="8">
    <source>
        <dbReference type="ARBA" id="ARBA00023136"/>
    </source>
</evidence>
<dbReference type="Proteomes" id="UP000095672">
    <property type="component" value="Chromosome"/>
</dbReference>
<keyword evidence="9" id="KW-0594">Phospholipid biosynthesis</keyword>
<dbReference type="Pfam" id="PF01066">
    <property type="entry name" value="CDP-OH_P_transf"/>
    <property type="match status" value="1"/>
</dbReference>
<dbReference type="Gene3D" id="1.20.120.1760">
    <property type="match status" value="1"/>
</dbReference>
<dbReference type="GO" id="GO:0016020">
    <property type="term" value="C:membrane"/>
    <property type="evidence" value="ECO:0007669"/>
    <property type="project" value="UniProtKB-SubCell"/>
</dbReference>
<dbReference type="InterPro" id="IPR050324">
    <property type="entry name" value="CDP-alcohol_PTase-I"/>
</dbReference>
<evidence type="ECO:0000256" key="5">
    <source>
        <dbReference type="ARBA" id="ARBA00022692"/>
    </source>
</evidence>
<dbReference type="GO" id="GO:0008444">
    <property type="term" value="F:CDP-diacylglycerol-glycerol-3-phosphate 3-phosphatidyltransferase activity"/>
    <property type="evidence" value="ECO:0007669"/>
    <property type="project" value="UniProtKB-EC"/>
</dbReference>
<dbReference type="InterPro" id="IPR000462">
    <property type="entry name" value="CDP-OH_P_trans"/>
</dbReference>
<evidence type="ECO:0000256" key="7">
    <source>
        <dbReference type="ARBA" id="ARBA00023098"/>
    </source>
</evidence>
<organism evidence="13 14">
    <name type="scientific">Microbulbifer aggregans</name>
    <dbReference type="NCBI Taxonomy" id="1769779"/>
    <lineage>
        <taxon>Bacteria</taxon>
        <taxon>Pseudomonadati</taxon>
        <taxon>Pseudomonadota</taxon>
        <taxon>Gammaproteobacteria</taxon>
        <taxon>Cellvibrionales</taxon>
        <taxon>Microbulbiferaceae</taxon>
        <taxon>Microbulbifer</taxon>
    </lineage>
</organism>
<name>A0A1C9W5I7_9GAMM</name>